<feature type="region of interest" description="Disordered" evidence="8">
    <location>
        <begin position="306"/>
        <end position="356"/>
    </location>
</feature>
<comment type="subcellular location">
    <subcellularLocation>
        <location evidence="1">Cell membrane</location>
        <topology evidence="1">Multi-pass membrane protein</topology>
    </subcellularLocation>
</comment>
<dbReference type="GO" id="GO:0005886">
    <property type="term" value="C:plasma membrane"/>
    <property type="evidence" value="ECO:0007669"/>
    <property type="project" value="UniProtKB-SubCell"/>
</dbReference>
<feature type="transmembrane region" description="Helical" evidence="9">
    <location>
        <begin position="117"/>
        <end position="135"/>
    </location>
</feature>
<dbReference type="GO" id="GO:1902600">
    <property type="term" value="P:proton transmembrane transport"/>
    <property type="evidence" value="ECO:0007669"/>
    <property type="project" value="InterPro"/>
</dbReference>
<keyword evidence="5 9" id="KW-1133">Transmembrane helix</keyword>
<evidence type="ECO:0000256" key="2">
    <source>
        <dbReference type="ARBA" id="ARBA00022448"/>
    </source>
</evidence>
<keyword evidence="7 9" id="KW-0472">Membrane</keyword>
<feature type="transmembrane region" description="Helical" evidence="9">
    <location>
        <begin position="194"/>
        <end position="214"/>
    </location>
</feature>
<keyword evidence="2" id="KW-0813">Transport</keyword>
<evidence type="ECO:0000256" key="6">
    <source>
        <dbReference type="ARBA" id="ARBA00023065"/>
    </source>
</evidence>
<reference evidence="11 12" key="1">
    <citation type="submission" date="2017-09" db="EMBL/GenBank/DDBJ databases">
        <authorList>
            <person name="Ehlers B."/>
            <person name="Leendertz F.H."/>
        </authorList>
    </citation>
    <scope>NUCLEOTIDE SEQUENCE [LARGE SCALE GENOMIC DNA]</scope>
    <source>
        <strain evidence="11 12">CGMCC 4.6857</strain>
    </source>
</reference>
<dbReference type="GO" id="GO:0015297">
    <property type="term" value="F:antiporter activity"/>
    <property type="evidence" value="ECO:0007669"/>
    <property type="project" value="UniProtKB-KW"/>
</dbReference>
<dbReference type="PANTHER" id="PTHR32507">
    <property type="entry name" value="NA(+)/H(+) ANTIPORTER 1"/>
    <property type="match status" value="1"/>
</dbReference>
<sequence length="395" mass="42003">MIATLVVIAAVTGAWSLVAGRLERWHVRAPLVMVVAGIVTAIFTDAFTDTVSSTVAQHVAEVILAVLLFVDATEVRGGRLFGDEPGLAARSLLIAMPLSLGLAVLIGWLLLPPSLSWAALLVIACIVVPIDLAPAESLVRDRLVPARVRELLNVESGYNDGIMSPVFLFALILAGTSSTADTPLEALAAAVPSAVKAILAGAGLGLLIAALMNLAERHGWTTGQSRRITVVAAPLLAYTATVAIGGNGFVAAFVCGIAFRYLRHVRPHHHVKHRAQTPDLQLLEDTAAMATIAMWFYLDRLRPARLQRPPGRRPRRDRPVHHDDHRHRQRPAARTGRGGGRPRPGPPPGITRSRVRVDVTDVNQSGTGATVPVVKGQHAQNAAVAGQQRVGIHGA</sequence>
<proteinExistence type="predicted"/>
<protein>
    <submittedName>
        <fullName evidence="11">Sodium/hydrogen exchanger family protein</fullName>
    </submittedName>
</protein>
<evidence type="ECO:0000256" key="3">
    <source>
        <dbReference type="ARBA" id="ARBA00022449"/>
    </source>
</evidence>
<evidence type="ECO:0000259" key="10">
    <source>
        <dbReference type="Pfam" id="PF00999"/>
    </source>
</evidence>
<feature type="transmembrane region" description="Helical" evidence="9">
    <location>
        <begin position="29"/>
        <end position="48"/>
    </location>
</feature>
<feature type="compositionally biased region" description="Basic residues" evidence="8">
    <location>
        <begin position="310"/>
        <end position="331"/>
    </location>
</feature>
<keyword evidence="12" id="KW-1185">Reference proteome</keyword>
<dbReference type="AlphaFoldDB" id="A0A285GNY5"/>
<name>A0A285GNY5_9ACTN</name>
<keyword evidence="4 9" id="KW-0812">Transmembrane</keyword>
<evidence type="ECO:0000313" key="11">
    <source>
        <dbReference type="EMBL" id="SNY25267.1"/>
    </source>
</evidence>
<gene>
    <name evidence="11" type="ORF">SAMN05421748_102305</name>
</gene>
<accession>A0A285GNY5</accession>
<evidence type="ECO:0000256" key="5">
    <source>
        <dbReference type="ARBA" id="ARBA00022989"/>
    </source>
</evidence>
<dbReference type="EMBL" id="OBDY01000002">
    <property type="protein sequence ID" value="SNY25267.1"/>
    <property type="molecule type" value="Genomic_DNA"/>
</dbReference>
<evidence type="ECO:0000256" key="1">
    <source>
        <dbReference type="ARBA" id="ARBA00004651"/>
    </source>
</evidence>
<evidence type="ECO:0000256" key="7">
    <source>
        <dbReference type="ARBA" id="ARBA00023136"/>
    </source>
</evidence>
<dbReference type="Proteomes" id="UP000219612">
    <property type="component" value="Unassembled WGS sequence"/>
</dbReference>
<keyword evidence="6" id="KW-0406">Ion transport</keyword>
<organism evidence="11 12">
    <name type="scientific">Paractinoplanes atraurantiacus</name>
    <dbReference type="NCBI Taxonomy" id="1036182"/>
    <lineage>
        <taxon>Bacteria</taxon>
        <taxon>Bacillati</taxon>
        <taxon>Actinomycetota</taxon>
        <taxon>Actinomycetes</taxon>
        <taxon>Micromonosporales</taxon>
        <taxon>Micromonosporaceae</taxon>
        <taxon>Paractinoplanes</taxon>
    </lineage>
</organism>
<evidence type="ECO:0000256" key="8">
    <source>
        <dbReference type="SAM" id="MobiDB-lite"/>
    </source>
</evidence>
<evidence type="ECO:0000256" key="9">
    <source>
        <dbReference type="SAM" id="Phobius"/>
    </source>
</evidence>
<feature type="transmembrane region" description="Helical" evidence="9">
    <location>
        <begin position="156"/>
        <end position="174"/>
    </location>
</feature>
<dbReference type="InterPro" id="IPR006153">
    <property type="entry name" value="Cation/H_exchanger_TM"/>
</dbReference>
<feature type="domain" description="Cation/H+ exchanger transmembrane" evidence="10">
    <location>
        <begin position="10"/>
        <end position="274"/>
    </location>
</feature>
<evidence type="ECO:0000313" key="12">
    <source>
        <dbReference type="Proteomes" id="UP000219612"/>
    </source>
</evidence>
<keyword evidence="3" id="KW-0050">Antiport</keyword>
<evidence type="ECO:0000256" key="4">
    <source>
        <dbReference type="ARBA" id="ARBA00022692"/>
    </source>
</evidence>
<dbReference type="PANTHER" id="PTHR32507:SF8">
    <property type="entry name" value="CNH1P"/>
    <property type="match status" value="1"/>
</dbReference>
<feature type="transmembrane region" description="Helical" evidence="9">
    <location>
        <begin position="235"/>
        <end position="262"/>
    </location>
</feature>
<dbReference type="Pfam" id="PF00999">
    <property type="entry name" value="Na_H_Exchanger"/>
    <property type="match status" value="1"/>
</dbReference>
<feature type="transmembrane region" description="Helical" evidence="9">
    <location>
        <begin position="92"/>
        <end position="111"/>
    </location>
</feature>